<dbReference type="Proteomes" id="UP000198778">
    <property type="component" value="Unassembled WGS sequence"/>
</dbReference>
<reference evidence="2" key="1">
    <citation type="submission" date="2016-10" db="EMBL/GenBank/DDBJ databases">
        <authorList>
            <person name="Varghese N."/>
            <person name="Submissions S."/>
        </authorList>
    </citation>
    <scope>NUCLEOTIDE SEQUENCE [LARGE SCALE GENOMIC DNA]</scope>
    <source>
        <strain evidence="2">CGMCC 1.10369</strain>
    </source>
</reference>
<keyword evidence="2" id="KW-1185">Reference proteome</keyword>
<protein>
    <submittedName>
        <fullName evidence="1">Uncharacterized protein</fullName>
    </submittedName>
</protein>
<evidence type="ECO:0000313" key="1">
    <source>
        <dbReference type="EMBL" id="SDO10575.1"/>
    </source>
</evidence>
<accession>A0A1H0GUL6</accession>
<gene>
    <name evidence="1" type="ORF">SAMN04488053_10740</name>
</gene>
<evidence type="ECO:0000313" key="2">
    <source>
        <dbReference type="Proteomes" id="UP000198778"/>
    </source>
</evidence>
<sequence length="62" mass="6883">MKQLLLFITLAIIAAGCGTNNEETTGYDPEDYSIELTSTSGEEVEVFTEDRADIYFYFTGST</sequence>
<dbReference type="PROSITE" id="PS51257">
    <property type="entry name" value="PROKAR_LIPOPROTEIN"/>
    <property type="match status" value="1"/>
</dbReference>
<dbReference type="AlphaFoldDB" id="A0A1H0GUL6"/>
<dbReference type="OrthoDB" id="2974623at2"/>
<organism evidence="1 2">
    <name type="scientific">Alkalicoccus daliensis</name>
    <dbReference type="NCBI Taxonomy" id="745820"/>
    <lineage>
        <taxon>Bacteria</taxon>
        <taxon>Bacillati</taxon>
        <taxon>Bacillota</taxon>
        <taxon>Bacilli</taxon>
        <taxon>Bacillales</taxon>
        <taxon>Bacillaceae</taxon>
        <taxon>Alkalicoccus</taxon>
    </lineage>
</organism>
<dbReference type="RefSeq" id="WP_090843092.1">
    <property type="nucleotide sequence ID" value="NZ_FNIL01000007.1"/>
</dbReference>
<name>A0A1H0GUL6_9BACI</name>
<dbReference type="EMBL" id="FNIL01000007">
    <property type="protein sequence ID" value="SDO10575.1"/>
    <property type="molecule type" value="Genomic_DNA"/>
</dbReference>
<proteinExistence type="predicted"/>